<gene>
    <name evidence="5" type="ORF">LWI28_008506</name>
</gene>
<reference evidence="5" key="1">
    <citation type="journal article" date="2022" name="Plant J.">
        <title>Strategies of tolerance reflected in two North American maple genomes.</title>
        <authorList>
            <person name="McEvoy S.L."/>
            <person name="Sezen U.U."/>
            <person name="Trouern-Trend A."/>
            <person name="McMahon S.M."/>
            <person name="Schaberg P.G."/>
            <person name="Yang J."/>
            <person name="Wegrzyn J.L."/>
            <person name="Swenson N.G."/>
        </authorList>
    </citation>
    <scope>NUCLEOTIDE SEQUENCE</scope>
    <source>
        <strain evidence="5">91603</strain>
    </source>
</reference>
<keyword evidence="3" id="KW-0012">Acyltransferase</keyword>
<comment type="similarity">
    <text evidence="1">Belongs to the plant acyltransferase family.</text>
</comment>
<evidence type="ECO:0000256" key="1">
    <source>
        <dbReference type="ARBA" id="ARBA00009861"/>
    </source>
</evidence>
<dbReference type="PANTHER" id="PTHR31623:SF28">
    <property type="entry name" value="BAHD ACYLTRANSFERASE"/>
    <property type="match status" value="1"/>
</dbReference>
<feature type="compositionally biased region" description="Polar residues" evidence="4">
    <location>
        <begin position="392"/>
        <end position="402"/>
    </location>
</feature>
<organism evidence="5 6">
    <name type="scientific">Acer negundo</name>
    <name type="common">Box elder</name>
    <dbReference type="NCBI Taxonomy" id="4023"/>
    <lineage>
        <taxon>Eukaryota</taxon>
        <taxon>Viridiplantae</taxon>
        <taxon>Streptophyta</taxon>
        <taxon>Embryophyta</taxon>
        <taxon>Tracheophyta</taxon>
        <taxon>Spermatophyta</taxon>
        <taxon>Magnoliopsida</taxon>
        <taxon>eudicotyledons</taxon>
        <taxon>Gunneridae</taxon>
        <taxon>Pentapetalae</taxon>
        <taxon>rosids</taxon>
        <taxon>malvids</taxon>
        <taxon>Sapindales</taxon>
        <taxon>Sapindaceae</taxon>
        <taxon>Hippocastanoideae</taxon>
        <taxon>Acereae</taxon>
        <taxon>Acer</taxon>
    </lineage>
</organism>
<keyword evidence="2" id="KW-0808">Transferase</keyword>
<feature type="region of interest" description="Disordered" evidence="4">
    <location>
        <begin position="389"/>
        <end position="419"/>
    </location>
</feature>
<dbReference type="GO" id="GO:0016746">
    <property type="term" value="F:acyltransferase activity"/>
    <property type="evidence" value="ECO:0007669"/>
    <property type="project" value="UniProtKB-KW"/>
</dbReference>
<evidence type="ECO:0000256" key="4">
    <source>
        <dbReference type="SAM" id="MobiDB-lite"/>
    </source>
</evidence>
<comment type="caution">
    <text evidence="5">The sequence shown here is derived from an EMBL/GenBank/DDBJ whole genome shotgun (WGS) entry which is preliminary data.</text>
</comment>
<dbReference type="Pfam" id="PF02458">
    <property type="entry name" value="Transferase"/>
    <property type="match status" value="1"/>
</dbReference>
<name>A0AAD5NLF4_ACENE</name>
<reference evidence="5" key="2">
    <citation type="submission" date="2023-02" db="EMBL/GenBank/DDBJ databases">
        <authorList>
            <person name="Swenson N.G."/>
            <person name="Wegrzyn J.L."/>
            <person name="Mcevoy S.L."/>
        </authorList>
    </citation>
    <scope>NUCLEOTIDE SEQUENCE</scope>
    <source>
        <strain evidence="5">91603</strain>
        <tissue evidence="5">Leaf</tissue>
    </source>
</reference>
<dbReference type="Proteomes" id="UP001064489">
    <property type="component" value="Chromosome 10"/>
</dbReference>
<dbReference type="Gene3D" id="3.30.559.10">
    <property type="entry name" value="Chloramphenicol acetyltransferase-like domain"/>
    <property type="match status" value="2"/>
</dbReference>
<evidence type="ECO:0000256" key="2">
    <source>
        <dbReference type="ARBA" id="ARBA00022679"/>
    </source>
</evidence>
<keyword evidence="6" id="KW-1185">Reference proteome</keyword>
<protein>
    <submittedName>
        <fullName evidence="5">Uncharacterized protein</fullName>
    </submittedName>
</protein>
<dbReference type="PANTHER" id="PTHR31623">
    <property type="entry name" value="F21J9.9"/>
    <property type="match status" value="1"/>
</dbReference>
<feature type="compositionally biased region" description="Basic and acidic residues" evidence="4">
    <location>
        <begin position="406"/>
        <end position="415"/>
    </location>
</feature>
<sequence>MEVSIISREIIKPSSTTPNHLRTQKLSRLDQMNIDTFISIIFFYDKAPKNSGQLKTSLSQILSHYYPLAGQVKDHLSVDCNDNGVTFVEAQVVNPIDMSNVLKRHEIDPDGQLVPCKEHEMLEDQSILGVQVSYFGCGGVSVCFLFRHVIVDATTAANFIKSWGAISCNGDGGVINDVTILDRTSIFPPRDDSGMSASSGGAHEKLFSSSETLKKRFTFEGSKISALREKIGNRPTRFEAVFAVIWGAVAAAKREGDDLVATIPVNLRKRMNPQLPDQCIGNIHTIIQANWPMEETTNYSSVTAKIHELISMVNGEYVKKTHPNGWILYRATNNGNGRSDTIRRRQMSFLNISLIDLLMVEDSEATKVIPEENVPSGPKMLDAGASRIETKGTGTEGDQSVVTADPSKEAGEKQDAVPSTKYGIRGTGIPVWHDIRYYVLGNQDDPDPGPAMMFHIASF</sequence>
<evidence type="ECO:0000313" key="6">
    <source>
        <dbReference type="Proteomes" id="UP001064489"/>
    </source>
</evidence>
<accession>A0AAD5NLF4</accession>
<dbReference type="EMBL" id="JAJSOW010000105">
    <property type="protein sequence ID" value="KAI9165139.1"/>
    <property type="molecule type" value="Genomic_DNA"/>
</dbReference>
<dbReference type="InterPro" id="IPR023213">
    <property type="entry name" value="CAT-like_dom_sf"/>
</dbReference>
<dbReference type="AlphaFoldDB" id="A0AAD5NLF4"/>
<evidence type="ECO:0000313" key="5">
    <source>
        <dbReference type="EMBL" id="KAI9165139.1"/>
    </source>
</evidence>
<proteinExistence type="inferred from homology"/>
<evidence type="ECO:0000256" key="3">
    <source>
        <dbReference type="ARBA" id="ARBA00023315"/>
    </source>
</evidence>